<gene>
    <name evidence="7" type="ORF">FCK90_04575</name>
</gene>
<dbReference type="InterPro" id="IPR051313">
    <property type="entry name" value="Bact_iron-sidero_bind"/>
</dbReference>
<dbReference type="PROSITE" id="PS50983">
    <property type="entry name" value="FE_B12_PBP"/>
    <property type="match status" value="1"/>
</dbReference>
<dbReference type="SUPFAM" id="SSF53807">
    <property type="entry name" value="Helical backbone' metal receptor"/>
    <property type="match status" value="1"/>
</dbReference>
<proteinExistence type="inferred from homology"/>
<evidence type="ECO:0000313" key="7">
    <source>
        <dbReference type="EMBL" id="KAA9394814.1"/>
    </source>
</evidence>
<evidence type="ECO:0000256" key="3">
    <source>
        <dbReference type="ARBA" id="ARBA00022448"/>
    </source>
</evidence>
<dbReference type="RefSeq" id="WP_158033125.1">
    <property type="nucleotide sequence ID" value="NZ_ML708613.1"/>
</dbReference>
<name>A0A5J5KYT9_9MICC</name>
<feature type="domain" description="Fe/B12 periplasmic-binding" evidence="6">
    <location>
        <begin position="63"/>
        <end position="325"/>
    </location>
</feature>
<dbReference type="Proteomes" id="UP000325957">
    <property type="component" value="Unassembled WGS sequence"/>
</dbReference>
<dbReference type="OrthoDB" id="7941913at2"/>
<organism evidence="7 8">
    <name type="scientific">Kocuria coralli</name>
    <dbReference type="NCBI Taxonomy" id="1461025"/>
    <lineage>
        <taxon>Bacteria</taxon>
        <taxon>Bacillati</taxon>
        <taxon>Actinomycetota</taxon>
        <taxon>Actinomycetes</taxon>
        <taxon>Micrococcales</taxon>
        <taxon>Micrococcaceae</taxon>
        <taxon>Kocuria</taxon>
    </lineage>
</organism>
<keyword evidence="4 5" id="KW-0732">Signal</keyword>
<accession>A0A5J5KYT9</accession>
<keyword evidence="8" id="KW-1185">Reference proteome</keyword>
<dbReference type="Gene3D" id="3.40.50.1980">
    <property type="entry name" value="Nitrogenase molybdenum iron protein domain"/>
    <property type="match status" value="2"/>
</dbReference>
<sequence length="325" mass="34481">MKRGALLSLGAGALLLLSACSNSQGGSEAEGADGGASAGDSGAVTLSHPSIDGLEIEFEQQPETLVMDCYAYSSLHEYGLEPDALFGFGCDDPTIMGDADVSGIEKVGSDGEIDMEKLAQLRPDAVIGNGSEDGWSWFDEDVNAQLKRVAPFVPLPSTDTVDENISATREIAEFLGADVETDAIVQADDDLAQAKEDFTAVLGDKDLDFLLASPTKEALYTGVGFPQADLLQELGANIIGPDKPAEGNPWGEVAWEEASTYPADVILIESYDPEAPFSAELWDTLPAVEADQVSGWYSKGAMTSRNYADWLSDLAEKTENYTSVS</sequence>
<evidence type="ECO:0000256" key="5">
    <source>
        <dbReference type="SAM" id="SignalP"/>
    </source>
</evidence>
<dbReference type="PANTHER" id="PTHR30532">
    <property type="entry name" value="IRON III DICITRATE-BINDING PERIPLASMIC PROTEIN"/>
    <property type="match status" value="1"/>
</dbReference>
<evidence type="ECO:0000313" key="8">
    <source>
        <dbReference type="Proteomes" id="UP000325957"/>
    </source>
</evidence>
<dbReference type="Pfam" id="PF01497">
    <property type="entry name" value="Peripla_BP_2"/>
    <property type="match status" value="1"/>
</dbReference>
<dbReference type="EMBL" id="SZWF01000004">
    <property type="protein sequence ID" value="KAA9394814.1"/>
    <property type="molecule type" value="Genomic_DNA"/>
</dbReference>
<comment type="caution">
    <text evidence="7">The sequence shown here is derived from an EMBL/GenBank/DDBJ whole genome shotgun (WGS) entry which is preliminary data.</text>
</comment>
<keyword evidence="3" id="KW-0813">Transport</keyword>
<dbReference type="GO" id="GO:0030288">
    <property type="term" value="C:outer membrane-bounded periplasmic space"/>
    <property type="evidence" value="ECO:0007669"/>
    <property type="project" value="TreeGrafter"/>
</dbReference>
<feature type="chain" id="PRO_5039523280" evidence="5">
    <location>
        <begin position="24"/>
        <end position="325"/>
    </location>
</feature>
<evidence type="ECO:0000259" key="6">
    <source>
        <dbReference type="PROSITE" id="PS50983"/>
    </source>
</evidence>
<evidence type="ECO:0000256" key="2">
    <source>
        <dbReference type="ARBA" id="ARBA00008814"/>
    </source>
</evidence>
<dbReference type="GO" id="GO:1901678">
    <property type="term" value="P:iron coordination entity transport"/>
    <property type="evidence" value="ECO:0007669"/>
    <property type="project" value="UniProtKB-ARBA"/>
</dbReference>
<evidence type="ECO:0000256" key="1">
    <source>
        <dbReference type="ARBA" id="ARBA00004196"/>
    </source>
</evidence>
<comment type="similarity">
    <text evidence="2">Belongs to the bacterial solute-binding protein 8 family.</text>
</comment>
<dbReference type="PROSITE" id="PS51257">
    <property type="entry name" value="PROKAR_LIPOPROTEIN"/>
    <property type="match status" value="1"/>
</dbReference>
<feature type="signal peptide" evidence="5">
    <location>
        <begin position="1"/>
        <end position="23"/>
    </location>
</feature>
<dbReference type="PANTHER" id="PTHR30532:SF1">
    <property type="entry name" value="IRON(3+)-HYDROXAMATE-BINDING PROTEIN FHUD"/>
    <property type="match status" value="1"/>
</dbReference>
<protein>
    <submittedName>
        <fullName evidence="7">ABC transporter substrate-binding protein</fullName>
    </submittedName>
</protein>
<comment type="subcellular location">
    <subcellularLocation>
        <location evidence="1">Cell envelope</location>
    </subcellularLocation>
</comment>
<evidence type="ECO:0000256" key="4">
    <source>
        <dbReference type="ARBA" id="ARBA00022729"/>
    </source>
</evidence>
<dbReference type="InterPro" id="IPR002491">
    <property type="entry name" value="ABC_transptr_periplasmic_BD"/>
</dbReference>
<reference evidence="7 8" key="1">
    <citation type="submission" date="2019-05" db="EMBL/GenBank/DDBJ databases">
        <title>Kocuria coralli sp. nov., a novel actinobacterium isolated from coral reef seawater.</title>
        <authorList>
            <person name="Li J."/>
        </authorList>
    </citation>
    <scope>NUCLEOTIDE SEQUENCE [LARGE SCALE GENOMIC DNA]</scope>
    <source>
        <strain evidence="7 8">SCSIO 13007</strain>
    </source>
</reference>
<dbReference type="AlphaFoldDB" id="A0A5J5KYT9"/>